<reference evidence="1 2" key="1">
    <citation type="submission" date="2013-11" db="EMBL/GenBank/DDBJ databases">
        <title>Draft genome sequence and annotation of the entomopathogenic bacterium, Xenorhabdus cabanillasi strain JM26.</title>
        <authorList>
            <person name="Gualtieri M."/>
            <person name="Ogier J.C."/>
            <person name="Pages S."/>
            <person name="Givaudan A."/>
            <person name="Gaudriault S."/>
        </authorList>
    </citation>
    <scope>NUCLEOTIDE SEQUENCE [LARGE SCALE GENOMIC DNA]</scope>
    <source>
        <strain evidence="1 2">JM26</strain>
    </source>
</reference>
<dbReference type="AlphaFoldDB" id="W1ILB0"/>
<dbReference type="EMBL" id="CBXE010000013">
    <property type="protein sequence ID" value="CDL79302.1"/>
    <property type="molecule type" value="Genomic_DNA"/>
</dbReference>
<organism evidence="1 2">
    <name type="scientific">Xenorhabdus cabanillasii JM26</name>
    <dbReference type="NCBI Taxonomy" id="1427517"/>
    <lineage>
        <taxon>Bacteria</taxon>
        <taxon>Pseudomonadati</taxon>
        <taxon>Pseudomonadota</taxon>
        <taxon>Gammaproteobacteria</taxon>
        <taxon>Enterobacterales</taxon>
        <taxon>Morganellaceae</taxon>
        <taxon>Xenorhabdus</taxon>
    </lineage>
</organism>
<evidence type="ECO:0000313" key="1">
    <source>
        <dbReference type="EMBL" id="CDL79302.1"/>
    </source>
</evidence>
<dbReference type="RefSeq" id="WP_038259725.1">
    <property type="nucleotide sequence ID" value="NZ_CAWLVK010000013.1"/>
</dbReference>
<proteinExistence type="predicted"/>
<sequence length="208" mass="23913">MFELTKHRLRQIGYRYFTFSEDPLYLVFEKMYQCDPRPLSNVIPHPAERGFLLTNFICPDFAPYRGKEVAFFNSRHAVVYWLPGAEHSGGGYVTPGIYSVIVGGYAVKQSVELCITKDDENTVIQSAILQTRSVCSMEGGFISFKMIAKELQCLALQWLTQLHDQYDPLNNAYDNKQLREVISAVQELYHYDDLRARAVSLQRLLDNV</sequence>
<protein>
    <submittedName>
        <fullName evidence="1">Uncharacterized protein</fullName>
    </submittedName>
</protein>
<comment type="caution">
    <text evidence="1">The sequence shown here is derived from an EMBL/GenBank/DDBJ whole genome shotgun (WGS) entry which is preliminary data.</text>
</comment>
<dbReference type="OrthoDB" id="7067017at2"/>
<accession>W1ILB0</accession>
<dbReference type="Proteomes" id="UP000019197">
    <property type="component" value="Unassembled WGS sequence"/>
</dbReference>
<gene>
    <name evidence="1" type="ORF">XCR1_110006</name>
</gene>
<evidence type="ECO:0000313" key="2">
    <source>
        <dbReference type="Proteomes" id="UP000019197"/>
    </source>
</evidence>
<name>W1ILB0_9GAMM</name>